<comment type="caution">
    <text evidence="2">The sequence shown here is derived from an EMBL/GenBank/DDBJ whole genome shotgun (WGS) entry which is preliminary data.</text>
</comment>
<evidence type="ECO:0000256" key="1">
    <source>
        <dbReference type="SAM" id="MobiDB-lite"/>
    </source>
</evidence>
<feature type="region of interest" description="Disordered" evidence="1">
    <location>
        <begin position="1"/>
        <end position="21"/>
    </location>
</feature>
<evidence type="ECO:0000313" key="2">
    <source>
        <dbReference type="EMBL" id="GBP89553.1"/>
    </source>
</evidence>
<organism evidence="2 3">
    <name type="scientific">Eumeta variegata</name>
    <name type="common">Bagworm moth</name>
    <name type="synonym">Eumeta japonica</name>
    <dbReference type="NCBI Taxonomy" id="151549"/>
    <lineage>
        <taxon>Eukaryota</taxon>
        <taxon>Metazoa</taxon>
        <taxon>Ecdysozoa</taxon>
        <taxon>Arthropoda</taxon>
        <taxon>Hexapoda</taxon>
        <taxon>Insecta</taxon>
        <taxon>Pterygota</taxon>
        <taxon>Neoptera</taxon>
        <taxon>Endopterygota</taxon>
        <taxon>Lepidoptera</taxon>
        <taxon>Glossata</taxon>
        <taxon>Ditrysia</taxon>
        <taxon>Tineoidea</taxon>
        <taxon>Psychidae</taxon>
        <taxon>Oiketicinae</taxon>
        <taxon>Eumeta</taxon>
    </lineage>
</organism>
<dbReference type="EMBL" id="BGZK01002007">
    <property type="protein sequence ID" value="GBP89553.1"/>
    <property type="molecule type" value="Genomic_DNA"/>
</dbReference>
<feature type="compositionally biased region" description="Low complexity" evidence="1">
    <location>
        <begin position="1"/>
        <end position="18"/>
    </location>
</feature>
<protein>
    <submittedName>
        <fullName evidence="2">Uncharacterized protein</fullName>
    </submittedName>
</protein>
<keyword evidence="3" id="KW-1185">Reference proteome</keyword>
<name>A0A4C1ZS21_EUMVA</name>
<reference evidence="2 3" key="1">
    <citation type="journal article" date="2019" name="Commun. Biol.">
        <title>The bagworm genome reveals a unique fibroin gene that provides high tensile strength.</title>
        <authorList>
            <person name="Kono N."/>
            <person name="Nakamura H."/>
            <person name="Ohtoshi R."/>
            <person name="Tomita M."/>
            <person name="Numata K."/>
            <person name="Arakawa K."/>
        </authorList>
    </citation>
    <scope>NUCLEOTIDE SEQUENCE [LARGE SCALE GENOMIC DNA]</scope>
</reference>
<dbReference type="AlphaFoldDB" id="A0A4C1ZS21"/>
<proteinExistence type="predicted"/>
<accession>A0A4C1ZS21</accession>
<gene>
    <name evidence="2" type="ORF">EVAR_55233_1</name>
</gene>
<sequence length="88" mass="9703">MRGDSRVSAARSAVAAPAERGRRAAAPFYGTFNHYRARDRHRKVPDVDAAAAPCRSYDGCSIIFLIVEKISRCLSRISKHPRDASAPF</sequence>
<dbReference type="Proteomes" id="UP000299102">
    <property type="component" value="Unassembled WGS sequence"/>
</dbReference>
<evidence type="ECO:0000313" key="3">
    <source>
        <dbReference type="Proteomes" id="UP000299102"/>
    </source>
</evidence>